<reference evidence="1" key="1">
    <citation type="journal article" date="2020" name="Nature">
        <title>Giant virus diversity and host interactions through global metagenomics.</title>
        <authorList>
            <person name="Schulz F."/>
            <person name="Roux S."/>
            <person name="Paez-Espino D."/>
            <person name="Jungbluth S."/>
            <person name="Walsh D.A."/>
            <person name="Denef V.J."/>
            <person name="McMahon K.D."/>
            <person name="Konstantinidis K.T."/>
            <person name="Eloe-Fadrosh E.A."/>
            <person name="Kyrpides N.C."/>
            <person name="Woyke T."/>
        </authorList>
    </citation>
    <scope>NUCLEOTIDE SEQUENCE</scope>
    <source>
        <strain evidence="1">GVMAG-S-3300013014-136</strain>
    </source>
</reference>
<organism evidence="1">
    <name type="scientific">viral metagenome</name>
    <dbReference type="NCBI Taxonomy" id="1070528"/>
    <lineage>
        <taxon>unclassified sequences</taxon>
        <taxon>metagenomes</taxon>
        <taxon>organismal metagenomes</taxon>
    </lineage>
</organism>
<evidence type="ECO:0000313" key="1">
    <source>
        <dbReference type="EMBL" id="QHU19976.1"/>
    </source>
</evidence>
<name>A0A6C0KS51_9ZZZZ</name>
<dbReference type="EMBL" id="MN740961">
    <property type="protein sequence ID" value="QHU19976.1"/>
    <property type="molecule type" value="Genomic_DNA"/>
</dbReference>
<proteinExistence type="predicted"/>
<accession>A0A6C0KS51</accession>
<sequence length="192" mass="21825">MTLNYCKPFSNLSQVLPARLLPLLSCPTCSSVKASICKNCGTFICKNTHSSIDKDVEFYYDKKSVTIERGHDPECNKTLIDGKQIAQEVVDLLLKNELVENTHNFNISAPCGIESDVSVEEWRKHNPYPIELPNNLKEKFIGLTSVHARMLYPLVRIYRPNDIIELDLCFNRLNLICNDEESGVIVDVEGFF</sequence>
<dbReference type="AlphaFoldDB" id="A0A6C0KS51"/>
<protein>
    <submittedName>
        <fullName evidence="1">Uncharacterized protein</fullName>
    </submittedName>
</protein>